<dbReference type="GO" id="GO:0005975">
    <property type="term" value="P:carbohydrate metabolic process"/>
    <property type="evidence" value="ECO:0007669"/>
    <property type="project" value="InterPro"/>
</dbReference>
<dbReference type="InterPro" id="IPR018485">
    <property type="entry name" value="FGGY_C"/>
</dbReference>
<keyword evidence="8" id="KW-1185">Reference proteome</keyword>
<dbReference type="CDD" id="cd07783">
    <property type="entry name" value="ASKHA_NBD_FGGY_SePSK_AtXK1-like"/>
    <property type="match status" value="1"/>
</dbReference>
<gene>
    <name evidence="7" type="ORF">ATJ78_0857</name>
</gene>
<dbReference type="Pfam" id="PF02782">
    <property type="entry name" value="FGGY_C"/>
    <property type="match status" value="1"/>
</dbReference>
<accession>A0A2A9DTB5</accession>
<protein>
    <submittedName>
        <fullName evidence="7">Sugar (Pentulose or hexulose) kinase</fullName>
    </submittedName>
</protein>
<feature type="domain" description="Carbohydrate kinase FGGY N-terminal" evidence="5">
    <location>
        <begin position="12"/>
        <end position="252"/>
    </location>
</feature>
<feature type="domain" description="Carbohydrate kinase FGGY C-terminal" evidence="6">
    <location>
        <begin position="264"/>
        <end position="455"/>
    </location>
</feature>
<evidence type="ECO:0000313" key="8">
    <source>
        <dbReference type="Proteomes" id="UP000221369"/>
    </source>
</evidence>
<evidence type="ECO:0000256" key="3">
    <source>
        <dbReference type="ARBA" id="ARBA00022777"/>
    </source>
</evidence>
<feature type="compositionally biased region" description="Polar residues" evidence="4">
    <location>
        <begin position="30"/>
        <end position="45"/>
    </location>
</feature>
<evidence type="ECO:0000256" key="2">
    <source>
        <dbReference type="ARBA" id="ARBA00022679"/>
    </source>
</evidence>
<dbReference type="InterPro" id="IPR050406">
    <property type="entry name" value="FGGY_Carb_Kinase"/>
</dbReference>
<dbReference type="PANTHER" id="PTHR43095:SF2">
    <property type="entry name" value="GLUCONOKINASE"/>
    <property type="match status" value="1"/>
</dbReference>
<dbReference type="EMBL" id="PDJE01000001">
    <property type="protein sequence ID" value="PFG29938.1"/>
    <property type="molecule type" value="Genomic_DNA"/>
</dbReference>
<evidence type="ECO:0000256" key="4">
    <source>
        <dbReference type="SAM" id="MobiDB-lite"/>
    </source>
</evidence>
<dbReference type="InterPro" id="IPR043129">
    <property type="entry name" value="ATPase_NBD"/>
</dbReference>
<name>A0A2A9DTB5_9MICO</name>
<dbReference type="Proteomes" id="UP000221369">
    <property type="component" value="Unassembled WGS sequence"/>
</dbReference>
<comment type="caution">
    <text evidence="7">The sequence shown here is derived from an EMBL/GenBank/DDBJ whole genome shotgun (WGS) entry which is preliminary data.</text>
</comment>
<feature type="region of interest" description="Disordered" evidence="4">
    <location>
        <begin position="30"/>
        <end position="54"/>
    </location>
</feature>
<comment type="similarity">
    <text evidence="1">Belongs to the FGGY kinase family.</text>
</comment>
<dbReference type="SUPFAM" id="SSF53067">
    <property type="entry name" value="Actin-like ATPase domain"/>
    <property type="match status" value="2"/>
</dbReference>
<dbReference type="AlphaFoldDB" id="A0A2A9DTB5"/>
<keyword evidence="3 7" id="KW-0418">Kinase</keyword>
<evidence type="ECO:0000259" key="6">
    <source>
        <dbReference type="Pfam" id="PF02782"/>
    </source>
</evidence>
<dbReference type="InterPro" id="IPR018484">
    <property type="entry name" value="FGGY_N"/>
</dbReference>
<evidence type="ECO:0000313" key="7">
    <source>
        <dbReference type="EMBL" id="PFG29938.1"/>
    </source>
</evidence>
<proteinExistence type="inferred from homology"/>
<reference evidence="7 8" key="1">
    <citation type="submission" date="2017-10" db="EMBL/GenBank/DDBJ databases">
        <title>Sequencing the genomes of 1000 actinobacteria strains.</title>
        <authorList>
            <person name="Klenk H.-P."/>
        </authorList>
    </citation>
    <scope>NUCLEOTIDE SEQUENCE [LARGE SCALE GENOMIC DNA]</scope>
    <source>
        <strain evidence="7 8">DSM 21798</strain>
    </source>
</reference>
<sequence length="508" mass="52991">MTGGDTSDAERLWVGIDLGTQSVKTIVATESGTIRSTGQHPLTSTRDAERHEQNPTEWTDAAAAALAQALRELTDAERALIGGVSYCSTSGTIVALDEHGTPTTPGLMYDDSRGAAFAPALRDAGADRWQKLGVSIQPSWALCRIAWLAAEGLLPPGHRVALQGDVLAAAMLGHAAPTDWTSALKSGYDVRAGEWPTEVLATASIALSQLPDVVAPGTRIGETSAVWERASGLPQGTAVFAGLTDGCAAQLGAGALAPGDWHTVVGTTLVIKGVTPKPVSDGSGAVYSHRAPHGDLWLPGGASNVGAGALTSVFPDADLSALDAVIGERTSAITPSYPLTRRGERFPFLSPDASGFALFPATGSDRYRLRPLDALRSRPLDEAVESIWTGIACVERLCFDVLAEQGAPLTGRFSSSGGGTRSATWNRMRAALLDRPIALPETAEGSLGMAILARWGAAQVSSTPLALDHVASSMSRIRTIVEPDAARATRLADAYAAFRDALTEKGWI</sequence>
<organism evidence="7 8">
    <name type="scientific">Paramicrobacterium agarici</name>
    <dbReference type="NCBI Taxonomy" id="630514"/>
    <lineage>
        <taxon>Bacteria</taxon>
        <taxon>Bacillati</taxon>
        <taxon>Actinomycetota</taxon>
        <taxon>Actinomycetes</taxon>
        <taxon>Micrococcales</taxon>
        <taxon>Microbacteriaceae</taxon>
        <taxon>Paramicrobacterium</taxon>
    </lineage>
</organism>
<dbReference type="InterPro" id="IPR000577">
    <property type="entry name" value="Carb_kinase_FGGY"/>
</dbReference>
<dbReference type="RefSeq" id="WP_098406458.1">
    <property type="nucleotide sequence ID" value="NZ_PDJE01000001.1"/>
</dbReference>
<dbReference type="PIRSF" id="PIRSF000538">
    <property type="entry name" value="GlpK"/>
    <property type="match status" value="1"/>
</dbReference>
<dbReference type="GO" id="GO:0016301">
    <property type="term" value="F:kinase activity"/>
    <property type="evidence" value="ECO:0007669"/>
    <property type="project" value="UniProtKB-KW"/>
</dbReference>
<dbReference type="Gene3D" id="3.30.420.40">
    <property type="match status" value="2"/>
</dbReference>
<dbReference type="PANTHER" id="PTHR43095">
    <property type="entry name" value="SUGAR KINASE"/>
    <property type="match status" value="1"/>
</dbReference>
<dbReference type="Pfam" id="PF00370">
    <property type="entry name" value="FGGY_N"/>
    <property type="match status" value="1"/>
</dbReference>
<evidence type="ECO:0000259" key="5">
    <source>
        <dbReference type="Pfam" id="PF00370"/>
    </source>
</evidence>
<evidence type="ECO:0000256" key="1">
    <source>
        <dbReference type="ARBA" id="ARBA00009156"/>
    </source>
</evidence>
<keyword evidence="2" id="KW-0808">Transferase</keyword>